<feature type="compositionally biased region" description="Acidic residues" evidence="1">
    <location>
        <begin position="592"/>
        <end position="606"/>
    </location>
</feature>
<name>A0ABN8RCM1_9CNID</name>
<sequence>MATCPLIDDFTSIHTRRRPTTDKLSQSKSMCTIIIKVFKNIKAIPACLPSTYHCLQAIDIDACIKTVSGASTMHKLTFTYSSIMPSWIRASFFNAELERHRLAAHEYCERETVQSMRQMKDVNLVDFLQLTLKSKNDFEAAFDIVLSTKLADYLKLYLLPQPGDWPAQFYSRQIVYETLLKFSQPVPTCLSSSATNSCNEHTYAVPHCSVPTTQQCTINTSVSPNQPAILSVVPCIGPLHVPLNAQETVFKDFRGFFADVYCKLFPRCQLARSPKPWRISLILELVYGGWLFIRDAVKNKFSVCKDIEYRTLLNLLDNYLPLVLTIYTVTFKLNNFTEYFHGMIRIWTMFLCLERRHYNKAPLVWLAMVTHWGMHHPGLYQMLQSNLVLFDEYPVENAHSIIRARTNDSDTAEQLIQKAKASFQAKQAQTNFREHFTPTKHLLISQNSLSKLKAKCAKILADILAEIAKHSGNAVISGQGKNAKVNLPRLFGEEEMKTKILPLGHCSTNPPNERKRCDLPSCTVTGEEAWMIFEGCSHSFHLKCMSDDINFCPLCQQFLREKAKQLSETAINAILDVKSKESVDRPYVASSDDNDSITNDEEEASDNDTTNENNLKELIQSINSGILALSPPPPPPSIPLLVPQQPRNIQEQSTQQSHIAAVHKKPHCRKCGHPRKGHKFPKNRDVQCPHCKDGICASNVCPRQAQPTSHPLTVGSTGNTHYNINPHYNVTDWLLPHQIAQSTIFGISIGSNACTVIAVMGARKFLDGQLSIPTSENVLSCIAVFADAMREGNMHYNTLNLPSHQPNLDVNETLQTRDDNFGLEVTEELGLFSPLYLENKIIDITHHQENSAAVLITPPDKSMPLFFNKSQQTIALFESHTHGNNGGLIAACKYNNIHNFVSYLNDMCSCYWGSSLAGANIAILKRR</sequence>
<comment type="caution">
    <text evidence="2">The sequence shown here is derived from an EMBL/GenBank/DDBJ whole genome shotgun (WGS) entry which is preliminary data.</text>
</comment>
<evidence type="ECO:0008006" key="4">
    <source>
        <dbReference type="Google" id="ProtNLM"/>
    </source>
</evidence>
<reference evidence="2 3" key="1">
    <citation type="submission" date="2022-05" db="EMBL/GenBank/DDBJ databases">
        <authorList>
            <consortium name="Genoscope - CEA"/>
            <person name="William W."/>
        </authorList>
    </citation>
    <scope>NUCLEOTIDE SEQUENCE [LARGE SCALE GENOMIC DNA]</scope>
</reference>
<dbReference type="EMBL" id="CALNXK010000206">
    <property type="protein sequence ID" value="CAH3175907.1"/>
    <property type="molecule type" value="Genomic_DNA"/>
</dbReference>
<evidence type="ECO:0000313" key="3">
    <source>
        <dbReference type="Proteomes" id="UP001159405"/>
    </source>
</evidence>
<evidence type="ECO:0000256" key="1">
    <source>
        <dbReference type="SAM" id="MobiDB-lite"/>
    </source>
</evidence>
<gene>
    <name evidence="2" type="ORF">PLOB_00017359</name>
</gene>
<keyword evidence="3" id="KW-1185">Reference proteome</keyword>
<accession>A0ABN8RCM1</accession>
<evidence type="ECO:0000313" key="2">
    <source>
        <dbReference type="EMBL" id="CAH3175907.1"/>
    </source>
</evidence>
<protein>
    <recommendedName>
        <fullName evidence="4">RING-type domain-containing protein</fullName>
    </recommendedName>
</protein>
<dbReference type="Proteomes" id="UP001159405">
    <property type="component" value="Unassembled WGS sequence"/>
</dbReference>
<proteinExistence type="predicted"/>
<organism evidence="2 3">
    <name type="scientific">Porites lobata</name>
    <dbReference type="NCBI Taxonomy" id="104759"/>
    <lineage>
        <taxon>Eukaryota</taxon>
        <taxon>Metazoa</taxon>
        <taxon>Cnidaria</taxon>
        <taxon>Anthozoa</taxon>
        <taxon>Hexacorallia</taxon>
        <taxon>Scleractinia</taxon>
        <taxon>Fungiina</taxon>
        <taxon>Poritidae</taxon>
        <taxon>Porites</taxon>
    </lineage>
</organism>
<feature type="region of interest" description="Disordered" evidence="1">
    <location>
        <begin position="582"/>
        <end position="612"/>
    </location>
</feature>